<evidence type="ECO:0000313" key="3">
    <source>
        <dbReference type="Proteomes" id="UP001265746"/>
    </source>
</evidence>
<proteinExistence type="predicted"/>
<feature type="region of interest" description="Disordered" evidence="1">
    <location>
        <begin position="352"/>
        <end position="378"/>
    </location>
</feature>
<dbReference type="Proteomes" id="UP001265746">
    <property type="component" value="Unassembled WGS sequence"/>
</dbReference>
<dbReference type="EMBL" id="JAUJFL010000008">
    <property type="protein sequence ID" value="KAK2598420.1"/>
    <property type="molecule type" value="Genomic_DNA"/>
</dbReference>
<organism evidence="2 3">
    <name type="scientific">Phomopsis amygdali</name>
    <name type="common">Fusicoccum amygdali</name>
    <dbReference type="NCBI Taxonomy" id="1214568"/>
    <lineage>
        <taxon>Eukaryota</taxon>
        <taxon>Fungi</taxon>
        <taxon>Dikarya</taxon>
        <taxon>Ascomycota</taxon>
        <taxon>Pezizomycotina</taxon>
        <taxon>Sordariomycetes</taxon>
        <taxon>Sordariomycetidae</taxon>
        <taxon>Diaporthales</taxon>
        <taxon>Diaporthaceae</taxon>
        <taxon>Diaporthe</taxon>
    </lineage>
</organism>
<protein>
    <submittedName>
        <fullName evidence="2">Uncharacterized protein</fullName>
    </submittedName>
</protein>
<name>A0AAD9S4I0_PHOAM</name>
<gene>
    <name evidence="2" type="ORF">N8I77_011840</name>
</gene>
<evidence type="ECO:0000256" key="1">
    <source>
        <dbReference type="SAM" id="MobiDB-lite"/>
    </source>
</evidence>
<sequence length="457" mass="50177">MADGVNIDYETFRHVEQIDYGQETTAEKASRLLKEESQLDTMLQMPMYKNLPITGFRYDWKQFYDTDVLFTLESKRSRRMKKAFNDHVQDLDAENMDKFCAELFNKATARLDDLSDMAAADFWGYVAKEIGIHNPADTGGNLVVWDWAMKLVAARTVCGLEDKNEKVDELLGSDTGGDTTMADQPNQKSELKLLSLTAQAVDEFLSPGISKYGGRPKKLKAIMRHHVIIDSGKDCPDKTSRKGSAAAENAAFNKSYLPVNVASRIENGFRIRKARFGSQVSVGNPAWWGCINRFTSSNGTSGPQRSLAAPEVHSESTSHSHKIDDLIIGIHSTNIQSTPAAPQILVNLALRTNNPLKRPRNDPKGAEDGGSGNQKPAKVLKTSMGHTSASDSGCGCVKPVADAVLEHCPIAQAYGRVCPDFQCGPKPEEQATERFGLVCLECVEGKSGKKSKKSSRE</sequence>
<accession>A0AAD9S4I0</accession>
<keyword evidence="3" id="KW-1185">Reference proteome</keyword>
<reference evidence="2" key="1">
    <citation type="submission" date="2023-06" db="EMBL/GenBank/DDBJ databases">
        <authorList>
            <person name="Noh H."/>
        </authorList>
    </citation>
    <scope>NUCLEOTIDE SEQUENCE</scope>
    <source>
        <strain evidence="2">DUCC20226</strain>
    </source>
</reference>
<evidence type="ECO:0000313" key="2">
    <source>
        <dbReference type="EMBL" id="KAK2598420.1"/>
    </source>
</evidence>
<comment type="caution">
    <text evidence="2">The sequence shown here is derived from an EMBL/GenBank/DDBJ whole genome shotgun (WGS) entry which is preliminary data.</text>
</comment>
<dbReference type="AlphaFoldDB" id="A0AAD9S4I0"/>